<organism evidence="3">
    <name type="scientific">viral metagenome</name>
    <dbReference type="NCBI Taxonomy" id="1070528"/>
    <lineage>
        <taxon>unclassified sequences</taxon>
        <taxon>metagenomes</taxon>
        <taxon>organismal metagenomes</taxon>
    </lineage>
</organism>
<proteinExistence type="predicted"/>
<dbReference type="InterPro" id="IPR016024">
    <property type="entry name" value="ARM-type_fold"/>
</dbReference>
<protein>
    <submittedName>
        <fullName evidence="3">Uncharacterized protein</fullName>
    </submittedName>
</protein>
<feature type="region of interest" description="Disordered" evidence="2">
    <location>
        <begin position="522"/>
        <end position="543"/>
    </location>
</feature>
<evidence type="ECO:0000313" key="3">
    <source>
        <dbReference type="EMBL" id="QHU21107.1"/>
    </source>
</evidence>
<dbReference type="PANTHER" id="PTHR22895">
    <property type="entry name" value="ARMADILLO REPEAT-CONTAINING PROTEIN 6"/>
    <property type="match status" value="1"/>
</dbReference>
<sequence>MKKDINELFNNLRLSKSKEKELILKEIIEFAHTNKTNYKRVIAELQDSKNKNAFAKVKNILDMKIGSGRFSNTTDIALISKRTIDRANASALKLSKSSDRASASARARARARASASARVSNLFKGNRVGPGPPDPDTPENIIENTVGQMVLSINNAQAQVDGCNKLNNLIINSDNDFEIRKNVVDAGGIYVVITAMKKHINNVNVQQSGCRALYRMAWFISEPEEYAYTTYIILHLGGREAILHAMENFKDDTLMQFEGCKTLGIISYIGADINSIKAVIAAMNNHPGDANIQEYGCVALGPMSSNSGNSAKSEEELDNDILNQQEKVMEEGGIKSILKAMKAFQNNENIQYSGMDSLIAIANNNESAKKEIQKNNGITTILTAMEKHLKNNRIQYIGFNILLTLGYINGSILNEIIKKKGINAIINGMNNNKDDNEYDMMVQLEGIDVLYYLANGNLEGNTYNVIEEIKNAGGVEAVQYVIDKYRDTPNLDDIISGVTGKGIELAQALGIVQVPKPPIGTSTGKIKTRKYRTGRPPTEEADARWKNKGPPVYIKGITNIHKKGPNIYIKGINAGGTES</sequence>
<dbReference type="EMBL" id="MN740978">
    <property type="protein sequence ID" value="QHU21107.1"/>
    <property type="molecule type" value="Genomic_DNA"/>
</dbReference>
<keyword evidence="1" id="KW-0677">Repeat</keyword>
<dbReference type="AlphaFoldDB" id="A0A6C0KWQ1"/>
<dbReference type="PANTHER" id="PTHR22895:SF0">
    <property type="entry name" value="ARMADILLO REPEAT-CONTAINING PROTEIN 6"/>
    <property type="match status" value="1"/>
</dbReference>
<dbReference type="Gene3D" id="1.25.10.10">
    <property type="entry name" value="Leucine-rich Repeat Variant"/>
    <property type="match status" value="2"/>
</dbReference>
<accession>A0A6C0KWQ1</accession>
<name>A0A6C0KWQ1_9ZZZZ</name>
<dbReference type="InterPro" id="IPR011989">
    <property type="entry name" value="ARM-like"/>
</dbReference>
<dbReference type="SUPFAM" id="SSF48371">
    <property type="entry name" value="ARM repeat"/>
    <property type="match status" value="1"/>
</dbReference>
<reference evidence="3" key="1">
    <citation type="journal article" date="2020" name="Nature">
        <title>Giant virus diversity and host interactions through global metagenomics.</title>
        <authorList>
            <person name="Schulz F."/>
            <person name="Roux S."/>
            <person name="Paez-Espino D."/>
            <person name="Jungbluth S."/>
            <person name="Walsh D.A."/>
            <person name="Denef V.J."/>
            <person name="McMahon K.D."/>
            <person name="Konstantinidis K.T."/>
            <person name="Eloe-Fadrosh E.A."/>
            <person name="Kyrpides N.C."/>
            <person name="Woyke T."/>
        </authorList>
    </citation>
    <scope>NUCLEOTIDE SEQUENCE</scope>
    <source>
        <strain evidence="3">GVMAG-S-3300013094-100</strain>
    </source>
</reference>
<evidence type="ECO:0000256" key="2">
    <source>
        <dbReference type="SAM" id="MobiDB-lite"/>
    </source>
</evidence>
<evidence type="ECO:0000256" key="1">
    <source>
        <dbReference type="ARBA" id="ARBA00022737"/>
    </source>
</evidence>